<proteinExistence type="predicted"/>
<dbReference type="Proteomes" id="UP000717328">
    <property type="component" value="Unassembled WGS sequence"/>
</dbReference>
<protein>
    <recommendedName>
        <fullName evidence="4">MHC class I antigen</fullName>
    </recommendedName>
</protein>
<evidence type="ECO:0000313" key="2">
    <source>
        <dbReference type="EMBL" id="KAG5636378.1"/>
    </source>
</evidence>
<evidence type="ECO:0008006" key="4">
    <source>
        <dbReference type="Google" id="ProtNLM"/>
    </source>
</evidence>
<name>A0A9P7FU90_9AGAR</name>
<dbReference type="AlphaFoldDB" id="A0A9P7FU90"/>
<feature type="signal peptide" evidence="1">
    <location>
        <begin position="1"/>
        <end position="23"/>
    </location>
</feature>
<comment type="caution">
    <text evidence="2">The sequence shown here is derived from an EMBL/GenBank/DDBJ whole genome shotgun (WGS) entry which is preliminary data.</text>
</comment>
<sequence length="121" mass="13066">MRYSDRTITAIGPLLVLASAVTGAALPDPETNSPTSGRLHSLAPGSQLFSVTGQPVVLVMDIFSAGRHNRSASKGNGQFDWKANHMVEEERLGMRAKEEEEIFVAGFSQITEVHADRSQNA</sequence>
<evidence type="ECO:0000313" key="3">
    <source>
        <dbReference type="Proteomes" id="UP000717328"/>
    </source>
</evidence>
<gene>
    <name evidence="2" type="ORF">H0H81_008270</name>
</gene>
<evidence type="ECO:0000256" key="1">
    <source>
        <dbReference type="SAM" id="SignalP"/>
    </source>
</evidence>
<dbReference type="EMBL" id="JABCKI010005941">
    <property type="protein sequence ID" value="KAG5636378.1"/>
    <property type="molecule type" value="Genomic_DNA"/>
</dbReference>
<organism evidence="2 3">
    <name type="scientific">Sphagnurus paluster</name>
    <dbReference type="NCBI Taxonomy" id="117069"/>
    <lineage>
        <taxon>Eukaryota</taxon>
        <taxon>Fungi</taxon>
        <taxon>Dikarya</taxon>
        <taxon>Basidiomycota</taxon>
        <taxon>Agaricomycotina</taxon>
        <taxon>Agaricomycetes</taxon>
        <taxon>Agaricomycetidae</taxon>
        <taxon>Agaricales</taxon>
        <taxon>Tricholomatineae</taxon>
        <taxon>Lyophyllaceae</taxon>
        <taxon>Sphagnurus</taxon>
    </lineage>
</organism>
<reference evidence="2" key="2">
    <citation type="submission" date="2021-10" db="EMBL/GenBank/DDBJ databases">
        <title>Phylogenomics reveals ancestral predisposition of the termite-cultivated fungus Termitomyces towards a domesticated lifestyle.</title>
        <authorList>
            <person name="Auxier B."/>
            <person name="Grum-Grzhimaylo A."/>
            <person name="Cardenas M.E."/>
            <person name="Lodge J.D."/>
            <person name="Laessoe T."/>
            <person name="Pedersen O."/>
            <person name="Smith M.E."/>
            <person name="Kuyper T.W."/>
            <person name="Franco-Molano E.A."/>
            <person name="Baroni T.J."/>
            <person name="Aanen D.K."/>
        </authorList>
    </citation>
    <scope>NUCLEOTIDE SEQUENCE</scope>
    <source>
        <strain evidence="2">D49</strain>
    </source>
</reference>
<accession>A0A9P7FU90</accession>
<reference evidence="2" key="1">
    <citation type="submission" date="2021-02" db="EMBL/GenBank/DDBJ databases">
        <authorList>
            <person name="Nieuwenhuis M."/>
            <person name="Van De Peppel L.J.J."/>
        </authorList>
    </citation>
    <scope>NUCLEOTIDE SEQUENCE</scope>
    <source>
        <strain evidence="2">D49</strain>
    </source>
</reference>
<feature type="chain" id="PRO_5040254919" description="MHC class I antigen" evidence="1">
    <location>
        <begin position="24"/>
        <end position="121"/>
    </location>
</feature>
<keyword evidence="1" id="KW-0732">Signal</keyword>
<keyword evidence="3" id="KW-1185">Reference proteome</keyword>